<keyword evidence="12 15" id="KW-0472">Membrane</keyword>
<comment type="caution">
    <text evidence="19">The sequence shown here is derived from an EMBL/GenBank/DDBJ whole genome shotgun (WGS) entry which is preliminary data.</text>
</comment>
<evidence type="ECO:0000313" key="19">
    <source>
        <dbReference type="EMBL" id="CAK8675279.1"/>
    </source>
</evidence>
<name>A0ABP0F6E5_CLALP</name>
<dbReference type="SUPFAM" id="SSF56112">
    <property type="entry name" value="Protein kinase-like (PK-like)"/>
    <property type="match status" value="1"/>
</dbReference>
<dbReference type="EMBL" id="CAWYQH010000013">
    <property type="protein sequence ID" value="CAK8675279.1"/>
    <property type="molecule type" value="Genomic_DNA"/>
</dbReference>
<dbReference type="InterPro" id="IPR011009">
    <property type="entry name" value="Kinase-like_dom_sf"/>
</dbReference>
<evidence type="ECO:0000259" key="17">
    <source>
        <dbReference type="PROSITE" id="PS50011"/>
    </source>
</evidence>
<accession>A0ABP0F6E5</accession>
<evidence type="ECO:0000256" key="2">
    <source>
        <dbReference type="ARBA" id="ARBA00009605"/>
    </source>
</evidence>
<evidence type="ECO:0000256" key="16">
    <source>
        <dbReference type="SAM" id="SignalP"/>
    </source>
</evidence>
<dbReference type="PROSITE" id="PS00107">
    <property type="entry name" value="PROTEIN_KINASE_ATP"/>
    <property type="match status" value="1"/>
</dbReference>
<evidence type="ECO:0000256" key="10">
    <source>
        <dbReference type="ARBA" id="ARBA00022840"/>
    </source>
</evidence>
<feature type="transmembrane region" description="Helical" evidence="15">
    <location>
        <begin position="126"/>
        <end position="149"/>
    </location>
</feature>
<feature type="chain" id="PRO_5045203283" description="receptor protein serine/threonine kinase" evidence="16">
    <location>
        <begin position="25"/>
        <end position="501"/>
    </location>
</feature>
<dbReference type="Pfam" id="PF01064">
    <property type="entry name" value="Activin_recp"/>
    <property type="match status" value="1"/>
</dbReference>
<dbReference type="PANTHER" id="PTHR23255:SF71">
    <property type="entry name" value="RECEPTOR PROTEIN SERINE_THREONINE KINASE"/>
    <property type="match status" value="1"/>
</dbReference>
<feature type="signal peptide" evidence="16">
    <location>
        <begin position="1"/>
        <end position="24"/>
    </location>
</feature>
<evidence type="ECO:0000256" key="7">
    <source>
        <dbReference type="ARBA" id="ARBA00022729"/>
    </source>
</evidence>
<gene>
    <name evidence="19" type="ORF">CVLEPA_LOCUS4871</name>
</gene>
<keyword evidence="20" id="KW-1185">Reference proteome</keyword>
<evidence type="ECO:0000256" key="9">
    <source>
        <dbReference type="ARBA" id="ARBA00022777"/>
    </source>
</evidence>
<dbReference type="Gene3D" id="3.30.200.20">
    <property type="entry name" value="Phosphorylase Kinase, domain 1"/>
    <property type="match status" value="1"/>
</dbReference>
<feature type="domain" description="Protein kinase" evidence="17">
    <location>
        <begin position="203"/>
        <end position="499"/>
    </location>
</feature>
<dbReference type="EC" id="2.7.11.30" evidence="3"/>
<evidence type="ECO:0000259" key="18">
    <source>
        <dbReference type="PROSITE" id="PS51256"/>
    </source>
</evidence>
<evidence type="ECO:0000313" key="20">
    <source>
        <dbReference type="Proteomes" id="UP001642483"/>
    </source>
</evidence>
<dbReference type="SMART" id="SM00467">
    <property type="entry name" value="GS"/>
    <property type="match status" value="1"/>
</dbReference>
<protein>
    <recommendedName>
        <fullName evidence="3">receptor protein serine/threonine kinase</fullName>
        <ecNumber evidence="3">2.7.11.30</ecNumber>
    </recommendedName>
</protein>
<evidence type="ECO:0000256" key="15">
    <source>
        <dbReference type="SAM" id="Phobius"/>
    </source>
</evidence>
<dbReference type="Gene3D" id="2.10.60.10">
    <property type="entry name" value="CD59"/>
    <property type="match status" value="1"/>
</dbReference>
<dbReference type="Gene3D" id="1.10.510.10">
    <property type="entry name" value="Transferase(Phosphotransferase) domain 1"/>
    <property type="match status" value="1"/>
</dbReference>
<evidence type="ECO:0000256" key="11">
    <source>
        <dbReference type="ARBA" id="ARBA00022989"/>
    </source>
</evidence>
<evidence type="ECO:0000256" key="4">
    <source>
        <dbReference type="ARBA" id="ARBA00022527"/>
    </source>
</evidence>
<evidence type="ECO:0000256" key="13">
    <source>
        <dbReference type="ARBA" id="ARBA00023170"/>
    </source>
</evidence>
<evidence type="ECO:0000256" key="3">
    <source>
        <dbReference type="ARBA" id="ARBA00012401"/>
    </source>
</evidence>
<keyword evidence="9" id="KW-0418">Kinase</keyword>
<feature type="domain" description="GS" evidence="18">
    <location>
        <begin position="164"/>
        <end position="202"/>
    </location>
</feature>
<dbReference type="PROSITE" id="PS50011">
    <property type="entry name" value="PROTEIN_KINASE_DOM"/>
    <property type="match status" value="1"/>
</dbReference>
<dbReference type="SMART" id="SM00220">
    <property type="entry name" value="S_TKc"/>
    <property type="match status" value="1"/>
</dbReference>
<dbReference type="InterPro" id="IPR003605">
    <property type="entry name" value="GS_dom"/>
</dbReference>
<organism evidence="19 20">
    <name type="scientific">Clavelina lepadiformis</name>
    <name type="common">Light-bulb sea squirt</name>
    <name type="synonym">Ascidia lepadiformis</name>
    <dbReference type="NCBI Taxonomy" id="159417"/>
    <lineage>
        <taxon>Eukaryota</taxon>
        <taxon>Metazoa</taxon>
        <taxon>Chordata</taxon>
        <taxon>Tunicata</taxon>
        <taxon>Ascidiacea</taxon>
        <taxon>Aplousobranchia</taxon>
        <taxon>Clavelinidae</taxon>
        <taxon>Clavelina</taxon>
    </lineage>
</organism>
<evidence type="ECO:0000256" key="8">
    <source>
        <dbReference type="ARBA" id="ARBA00022741"/>
    </source>
</evidence>
<dbReference type="InterPro" id="IPR000719">
    <property type="entry name" value="Prot_kinase_dom"/>
</dbReference>
<keyword evidence="8 14" id="KW-0547">Nucleotide-binding</keyword>
<dbReference type="InterPro" id="IPR017441">
    <property type="entry name" value="Protein_kinase_ATP_BS"/>
</dbReference>
<keyword evidence="6 15" id="KW-0812">Transmembrane</keyword>
<keyword evidence="10 14" id="KW-0067">ATP-binding</keyword>
<evidence type="ECO:0000256" key="6">
    <source>
        <dbReference type="ARBA" id="ARBA00022692"/>
    </source>
</evidence>
<dbReference type="Proteomes" id="UP001642483">
    <property type="component" value="Unassembled WGS sequence"/>
</dbReference>
<keyword evidence="5" id="KW-0808">Transferase</keyword>
<proteinExistence type="inferred from homology"/>
<evidence type="ECO:0000256" key="1">
    <source>
        <dbReference type="ARBA" id="ARBA00004479"/>
    </source>
</evidence>
<evidence type="ECO:0000256" key="14">
    <source>
        <dbReference type="PROSITE-ProRule" id="PRU10141"/>
    </source>
</evidence>
<evidence type="ECO:0000256" key="12">
    <source>
        <dbReference type="ARBA" id="ARBA00023136"/>
    </source>
</evidence>
<dbReference type="InterPro" id="IPR000333">
    <property type="entry name" value="TGFB_receptor"/>
</dbReference>
<dbReference type="Pfam" id="PF08515">
    <property type="entry name" value="TGF_beta_GS"/>
    <property type="match status" value="1"/>
</dbReference>
<dbReference type="PROSITE" id="PS51256">
    <property type="entry name" value="GS"/>
    <property type="match status" value="1"/>
</dbReference>
<evidence type="ECO:0000256" key="5">
    <source>
        <dbReference type="ARBA" id="ARBA00022679"/>
    </source>
</evidence>
<comment type="subcellular location">
    <subcellularLocation>
        <location evidence="1">Membrane</location>
        <topology evidence="1">Single-pass type I membrane protein</topology>
    </subcellularLocation>
</comment>
<dbReference type="PROSITE" id="PS00108">
    <property type="entry name" value="PROTEIN_KINASE_ST"/>
    <property type="match status" value="1"/>
</dbReference>
<dbReference type="Pfam" id="PF00069">
    <property type="entry name" value="Pkinase"/>
    <property type="match status" value="1"/>
</dbReference>
<dbReference type="CDD" id="cd14143">
    <property type="entry name" value="STKc_TGFbR1_ACVR1b_ACVR1c"/>
    <property type="match status" value="1"/>
</dbReference>
<feature type="binding site" evidence="14">
    <location>
        <position position="231"/>
    </location>
    <ligand>
        <name>ATP</name>
        <dbReference type="ChEBI" id="CHEBI:30616"/>
    </ligand>
</feature>
<dbReference type="InterPro" id="IPR008271">
    <property type="entry name" value="Ser/Thr_kinase_AS"/>
</dbReference>
<keyword evidence="13" id="KW-0675">Receptor</keyword>
<keyword evidence="7 16" id="KW-0732">Signal</keyword>
<sequence>MHCLTYVLAVLLACLCVIQPGIQAITCTCKGRSQCKNGSCTEEQGACFVLTERNLESYEISVFYGCLAETMGFPGRHPLFCESKSKHQFSKTACCFKDYCNKNLVVPQLEEVTNKSPQNSLAAVEMAIIIASCVAVVLLVSTLVGILIYKRRQKRGKLLPSRSPTIPDDIAALPSDETRTDWSTSGSGAGLPLLVHRTIARQVQLQEVIGKGRYGEVFRGKWRGEDVAVKKFVTRDERSWFREAEIYQTVMLRHDNILGFIAADNKDVGVWTELWLVTEYHENGSLFDYLRSTTINVTSMFKLAGSISSGLAHLHMEIVGTQGKPPIAHRDLKSKNILVKKNGECAIADLGLAVRHDSTTDTIDIPLNNRVGTKRYMAPEVLDDTLNILHFDSFKRADIYSLGLVFWEITRRCDLGGKDLEYQLPYFDCAPDDPSIDAMRSIVCDQKQRPLKEDHWDKYESMSNMWKLMQECWYESGCARLTALRVKKTIGKMQEEEGLKV</sequence>
<keyword evidence="4" id="KW-0723">Serine/threonine-protein kinase</keyword>
<dbReference type="SUPFAM" id="SSF57302">
    <property type="entry name" value="Snake toxin-like"/>
    <property type="match status" value="1"/>
</dbReference>
<dbReference type="PANTHER" id="PTHR23255">
    <property type="entry name" value="TRANSFORMING GROWTH FACTOR-BETA RECEPTOR TYPE I AND II"/>
    <property type="match status" value="1"/>
</dbReference>
<reference evidence="19 20" key="1">
    <citation type="submission" date="2024-02" db="EMBL/GenBank/DDBJ databases">
        <authorList>
            <person name="Daric V."/>
            <person name="Darras S."/>
        </authorList>
    </citation>
    <scope>NUCLEOTIDE SEQUENCE [LARGE SCALE GENOMIC DNA]</scope>
</reference>
<keyword evidence="11 15" id="KW-1133">Transmembrane helix</keyword>
<dbReference type="InterPro" id="IPR045860">
    <property type="entry name" value="Snake_toxin-like_sf"/>
</dbReference>
<comment type="similarity">
    <text evidence="2">Belongs to the protein kinase superfamily. TKL Ser/Thr protein kinase family. TGFB receptor subfamily.</text>
</comment>
<dbReference type="InterPro" id="IPR000472">
    <property type="entry name" value="Activin_recp"/>
</dbReference>